<evidence type="ECO:0000256" key="1">
    <source>
        <dbReference type="ARBA" id="ARBA00009981"/>
    </source>
</evidence>
<evidence type="ECO:0000259" key="3">
    <source>
        <dbReference type="Pfam" id="PF05598"/>
    </source>
</evidence>
<evidence type="ECO:0000313" key="5">
    <source>
        <dbReference type="Proteomes" id="UP000076848"/>
    </source>
</evidence>
<evidence type="ECO:0000313" key="4">
    <source>
        <dbReference type="EMBL" id="SAI73000.1"/>
    </source>
</evidence>
<comment type="similarity">
    <text evidence="1">Belongs to the phD/YefM antitoxin family.</text>
</comment>
<keyword evidence="5" id="KW-1185">Reference proteome</keyword>
<dbReference type="Pfam" id="PF05598">
    <property type="entry name" value="DUF772"/>
    <property type="match status" value="1"/>
</dbReference>
<feature type="domain" description="Transposase InsH N-terminal" evidence="3">
    <location>
        <begin position="54"/>
        <end position="133"/>
    </location>
</feature>
<sequence length="259" mass="28579">MKMDCNTVSVSELNGDTSKILDRVQAAQCIKVTKNGQLCAYVISPARLQRDREYLNYIPATDPLFLLRDALEFQLSKENDPWREVADLGLAVSPRYLAHALLLQLLYSIPSLESLYRQIGVNMAFREFVGIDSGLSLWPYPQFERGAQILCRTRIMVRLGEFALSHPAVCADKELRINESLLDGWRKQGTTDLTQSTSSGVAGSQAESRPLLSLPKPKSKSKPKKKSASGLCDAVAQPPVAVKDGASLQPVIGRYVASR</sequence>
<dbReference type="AlphaFoldDB" id="A0A157SRA6"/>
<feature type="compositionally biased region" description="Basic residues" evidence="2">
    <location>
        <begin position="217"/>
        <end position="227"/>
    </location>
</feature>
<dbReference type="InterPro" id="IPR036165">
    <property type="entry name" value="YefM-like_sf"/>
</dbReference>
<dbReference type="RefSeq" id="WP_066131849.1">
    <property type="nucleotide sequence ID" value="NZ_FKIF01000008.1"/>
</dbReference>
<reference evidence="4 5" key="1">
    <citation type="submission" date="2016-04" db="EMBL/GenBank/DDBJ databases">
        <authorList>
            <consortium name="Pathogen Informatics"/>
        </authorList>
    </citation>
    <scope>NUCLEOTIDE SEQUENCE [LARGE SCALE GENOMIC DNA]</scope>
    <source>
        <strain evidence="4 5">H050680373</strain>
    </source>
</reference>
<proteinExistence type="inferred from homology"/>
<evidence type="ECO:0000256" key="2">
    <source>
        <dbReference type="SAM" id="MobiDB-lite"/>
    </source>
</evidence>
<dbReference type="SUPFAM" id="SSF143120">
    <property type="entry name" value="YefM-like"/>
    <property type="match status" value="1"/>
</dbReference>
<dbReference type="InterPro" id="IPR008490">
    <property type="entry name" value="Transposase_InsH_N"/>
</dbReference>
<feature type="region of interest" description="Disordered" evidence="2">
    <location>
        <begin position="188"/>
        <end position="232"/>
    </location>
</feature>
<dbReference type="Proteomes" id="UP000076848">
    <property type="component" value="Unassembled WGS sequence"/>
</dbReference>
<name>A0A157SRA6_9BORD</name>
<organism evidence="4 5">
    <name type="scientific">Bordetella ansorpii</name>
    <dbReference type="NCBI Taxonomy" id="288768"/>
    <lineage>
        <taxon>Bacteria</taxon>
        <taxon>Pseudomonadati</taxon>
        <taxon>Pseudomonadota</taxon>
        <taxon>Betaproteobacteria</taxon>
        <taxon>Burkholderiales</taxon>
        <taxon>Alcaligenaceae</taxon>
        <taxon>Bordetella</taxon>
    </lineage>
</organism>
<dbReference type="OrthoDB" id="9774608at2"/>
<gene>
    <name evidence="4" type="ORF">SAMEA3906486_04402</name>
</gene>
<accession>A0A157SRA6</accession>
<dbReference type="EMBL" id="FKIF01000008">
    <property type="protein sequence ID" value="SAI73000.1"/>
    <property type="molecule type" value="Genomic_DNA"/>
</dbReference>
<feature type="compositionally biased region" description="Polar residues" evidence="2">
    <location>
        <begin position="188"/>
        <end position="207"/>
    </location>
</feature>
<protein>
    <submittedName>
        <fullName evidence="4">Antitoxin of toxin-antitoxin stability system</fullName>
    </submittedName>
</protein>